<gene>
    <name evidence="1" type="ORF">HF577_01620</name>
</gene>
<dbReference type="EMBL" id="JAAXKY010000002">
    <property type="protein sequence ID" value="NMH75808.1"/>
    <property type="molecule type" value="Genomic_DNA"/>
</dbReference>
<sequence>MSEHTRVLPARGSQGRNRTLLAPELSGPITRYRFDITLRISGETIFFLV</sequence>
<evidence type="ECO:0000313" key="1">
    <source>
        <dbReference type="EMBL" id="NMH75808.1"/>
    </source>
</evidence>
<dbReference type="Proteomes" id="UP001296706">
    <property type="component" value="Unassembled WGS sequence"/>
</dbReference>
<evidence type="ECO:0000313" key="2">
    <source>
        <dbReference type="Proteomes" id="UP001296706"/>
    </source>
</evidence>
<keyword evidence="2" id="KW-1185">Reference proteome</keyword>
<comment type="caution">
    <text evidence="1">The sequence shown here is derived from an EMBL/GenBank/DDBJ whole genome shotgun (WGS) entry which is preliminary data.</text>
</comment>
<protein>
    <submittedName>
        <fullName evidence="1">Uncharacterized protein</fullName>
    </submittedName>
</protein>
<proteinExistence type="predicted"/>
<reference evidence="1 2" key="1">
    <citation type="submission" date="2020-04" db="EMBL/GenBank/DDBJ databases">
        <authorList>
            <person name="Klaysubun C."/>
            <person name="Duangmal K."/>
            <person name="Lipun K."/>
        </authorList>
    </citation>
    <scope>NUCLEOTIDE SEQUENCE [LARGE SCALE GENOMIC DNA]</scope>
    <source>
        <strain evidence="1 2">JCM 11839</strain>
    </source>
</reference>
<name>A0ABX1R5Y2_9PSEU</name>
<dbReference type="RefSeq" id="WP_169393878.1">
    <property type="nucleotide sequence ID" value="NZ_BAAAJH010000053.1"/>
</dbReference>
<accession>A0ABX1R5Y2</accession>
<organism evidence="1 2">
    <name type="scientific">Pseudonocardia xinjiangensis</name>
    <dbReference type="NCBI Taxonomy" id="75289"/>
    <lineage>
        <taxon>Bacteria</taxon>
        <taxon>Bacillati</taxon>
        <taxon>Actinomycetota</taxon>
        <taxon>Actinomycetes</taxon>
        <taxon>Pseudonocardiales</taxon>
        <taxon>Pseudonocardiaceae</taxon>
        <taxon>Pseudonocardia</taxon>
    </lineage>
</organism>